<gene>
    <name evidence="3" type="ORF">B0T22DRAFT_516665</name>
</gene>
<keyword evidence="2" id="KW-0812">Transmembrane</keyword>
<organism evidence="3 4">
    <name type="scientific">Podospora appendiculata</name>
    <dbReference type="NCBI Taxonomy" id="314037"/>
    <lineage>
        <taxon>Eukaryota</taxon>
        <taxon>Fungi</taxon>
        <taxon>Dikarya</taxon>
        <taxon>Ascomycota</taxon>
        <taxon>Pezizomycotina</taxon>
        <taxon>Sordariomycetes</taxon>
        <taxon>Sordariomycetidae</taxon>
        <taxon>Sordariales</taxon>
        <taxon>Podosporaceae</taxon>
        <taxon>Podospora</taxon>
    </lineage>
</organism>
<accession>A0AAE1C9W7</accession>
<keyword evidence="4" id="KW-1185">Reference proteome</keyword>
<reference evidence="3" key="1">
    <citation type="journal article" date="2023" name="Mol. Phylogenet. Evol.">
        <title>Genome-scale phylogeny and comparative genomics of the fungal order Sordariales.</title>
        <authorList>
            <person name="Hensen N."/>
            <person name="Bonometti L."/>
            <person name="Westerberg I."/>
            <person name="Brannstrom I.O."/>
            <person name="Guillou S."/>
            <person name="Cros-Aarteil S."/>
            <person name="Calhoun S."/>
            <person name="Haridas S."/>
            <person name="Kuo A."/>
            <person name="Mondo S."/>
            <person name="Pangilinan J."/>
            <person name="Riley R."/>
            <person name="LaButti K."/>
            <person name="Andreopoulos B."/>
            <person name="Lipzen A."/>
            <person name="Chen C."/>
            <person name="Yan M."/>
            <person name="Daum C."/>
            <person name="Ng V."/>
            <person name="Clum A."/>
            <person name="Steindorff A."/>
            <person name="Ohm R.A."/>
            <person name="Martin F."/>
            <person name="Silar P."/>
            <person name="Natvig D.O."/>
            <person name="Lalanne C."/>
            <person name="Gautier V."/>
            <person name="Ament-Velasquez S.L."/>
            <person name="Kruys A."/>
            <person name="Hutchinson M.I."/>
            <person name="Powell A.J."/>
            <person name="Barry K."/>
            <person name="Miller A.N."/>
            <person name="Grigoriev I.V."/>
            <person name="Debuchy R."/>
            <person name="Gladieux P."/>
            <person name="Hiltunen Thoren M."/>
            <person name="Johannesson H."/>
        </authorList>
    </citation>
    <scope>NUCLEOTIDE SEQUENCE</scope>
    <source>
        <strain evidence="3">CBS 314.62</strain>
    </source>
</reference>
<evidence type="ECO:0000313" key="4">
    <source>
        <dbReference type="Proteomes" id="UP001270362"/>
    </source>
</evidence>
<dbReference type="EMBL" id="JAULSO010000003">
    <property type="protein sequence ID" value="KAK3684890.1"/>
    <property type="molecule type" value="Genomic_DNA"/>
</dbReference>
<sequence>MSTSSRSDNHRREGTPWSGHGRTVLPQSLSSTNLPAHPPVSPSASSFEQCDGSTLDPSPRECSPIDSKTEDQPAVFVSSGDSQSPLLPRGPKDEEEDAFMAESTIIIGSEGNSSPRESKLPTQTRFHEELCDGEKAANQWCYSREDPRGRCCGLFALSIWVLSIFSTVGSFIWLIAAIYQPRWGKTISSNGALSPSTASLVTALLAKLIETSFVAVFVVFVGQVLTKRAFGRKSRGTTLAEISMRNWVIQPGLIVTNLVALKHALFTFLGLLCLVATLTGVLYTTASDALVSPKLKFGRWEQTVLQSYAMASYANLDFIRSTCATPISHYADAESNNSCLEVAFSGASYHNFQSFLSTWHDFGGDASNSTEIMLDRPPATAILFDNTTMTGAWIEQTDNSPEKNFLRHQRIVNNVTLAIPHPGVYLAATDPINSILQPSDLSGVGEYEIRASSVSPAVNVLCANMALTELEPLVYTAWPNAKVNTTDIPNQTVAWPKWIHDIPLASDNEWLNRTVVDDVFRWGKGYGRRPPVFPMLPMDFNLIVNVSVYGSDALYLLAKSNAISNYTLCELRSWLSPNCSTRFSISGTHGTHMSAHCEDPDDPVSYLRSVPGAPSNHTSTDWRWLADEWQLSLYLNSGMSNANASRDRILTEMILADPRLPTDVPSMAEALAALVSSTLVFGSLNSPPFHYWDQVTPNVSAPGVLQQFNASIMKQEYTSSFTNNWQSTFYVVLVVVFLLNLLCLCYFALELKGRPLTDFTDPANLFALAINSPPSRMLRGSCGGGPADRDLAMPWRVGYDEDGNHYYFVEKGQEERIERRPRVKRRGGIRNAGAADSPIGGLIIDDGKKMKSGLEPSRSYQRLSNGRNWL</sequence>
<feature type="region of interest" description="Disordered" evidence="1">
    <location>
        <begin position="847"/>
        <end position="870"/>
    </location>
</feature>
<feature type="compositionally biased region" description="Polar residues" evidence="1">
    <location>
        <begin position="47"/>
        <end position="56"/>
    </location>
</feature>
<keyword evidence="2" id="KW-0472">Membrane</keyword>
<keyword evidence="2" id="KW-1133">Transmembrane helix</keyword>
<protein>
    <submittedName>
        <fullName evidence="3">Uncharacterized protein</fullName>
    </submittedName>
</protein>
<proteinExistence type="predicted"/>
<feature type="transmembrane region" description="Helical" evidence="2">
    <location>
        <begin position="199"/>
        <end position="225"/>
    </location>
</feature>
<evidence type="ECO:0000256" key="1">
    <source>
        <dbReference type="SAM" id="MobiDB-lite"/>
    </source>
</evidence>
<feature type="transmembrane region" description="Helical" evidence="2">
    <location>
        <begin position="264"/>
        <end position="283"/>
    </location>
</feature>
<reference evidence="3" key="2">
    <citation type="submission" date="2023-06" db="EMBL/GenBank/DDBJ databases">
        <authorList>
            <consortium name="Lawrence Berkeley National Laboratory"/>
            <person name="Haridas S."/>
            <person name="Hensen N."/>
            <person name="Bonometti L."/>
            <person name="Westerberg I."/>
            <person name="Brannstrom I.O."/>
            <person name="Guillou S."/>
            <person name="Cros-Aarteil S."/>
            <person name="Calhoun S."/>
            <person name="Kuo A."/>
            <person name="Mondo S."/>
            <person name="Pangilinan J."/>
            <person name="Riley R."/>
            <person name="Labutti K."/>
            <person name="Andreopoulos B."/>
            <person name="Lipzen A."/>
            <person name="Chen C."/>
            <person name="Yanf M."/>
            <person name="Daum C."/>
            <person name="Ng V."/>
            <person name="Clum A."/>
            <person name="Steindorff A."/>
            <person name="Ohm R."/>
            <person name="Martin F."/>
            <person name="Silar P."/>
            <person name="Natvig D."/>
            <person name="Lalanne C."/>
            <person name="Gautier V."/>
            <person name="Ament-Velasquez S.L."/>
            <person name="Kruys A."/>
            <person name="Hutchinson M.I."/>
            <person name="Powell A.J."/>
            <person name="Barry K."/>
            <person name="Miller A.N."/>
            <person name="Grigoriev I.V."/>
            <person name="Debuchy R."/>
            <person name="Gladieux P."/>
            <person name="Thoren M.H."/>
            <person name="Johannesson H."/>
        </authorList>
    </citation>
    <scope>NUCLEOTIDE SEQUENCE</scope>
    <source>
        <strain evidence="3">CBS 314.62</strain>
    </source>
</reference>
<feature type="compositionally biased region" description="Polar residues" evidence="1">
    <location>
        <begin position="25"/>
        <end position="34"/>
    </location>
</feature>
<feature type="transmembrane region" description="Helical" evidence="2">
    <location>
        <begin position="729"/>
        <end position="749"/>
    </location>
</feature>
<evidence type="ECO:0000256" key="2">
    <source>
        <dbReference type="SAM" id="Phobius"/>
    </source>
</evidence>
<comment type="caution">
    <text evidence="3">The sequence shown here is derived from an EMBL/GenBank/DDBJ whole genome shotgun (WGS) entry which is preliminary data.</text>
</comment>
<dbReference type="Proteomes" id="UP001270362">
    <property type="component" value="Unassembled WGS sequence"/>
</dbReference>
<evidence type="ECO:0000313" key="3">
    <source>
        <dbReference type="EMBL" id="KAK3684890.1"/>
    </source>
</evidence>
<feature type="transmembrane region" description="Helical" evidence="2">
    <location>
        <begin position="154"/>
        <end position="179"/>
    </location>
</feature>
<dbReference type="AlphaFoldDB" id="A0AAE1C9W7"/>
<name>A0AAE1C9W7_9PEZI</name>
<feature type="region of interest" description="Disordered" evidence="1">
    <location>
        <begin position="1"/>
        <end position="93"/>
    </location>
</feature>
<feature type="compositionally biased region" description="Polar residues" evidence="1">
    <location>
        <begin position="858"/>
        <end position="870"/>
    </location>
</feature>